<proteinExistence type="predicted"/>
<dbReference type="EMBL" id="LAZR01000129">
    <property type="protein sequence ID" value="KKN88288.1"/>
    <property type="molecule type" value="Genomic_DNA"/>
</dbReference>
<reference evidence="1" key="1">
    <citation type="journal article" date="2015" name="Nature">
        <title>Complex archaea that bridge the gap between prokaryotes and eukaryotes.</title>
        <authorList>
            <person name="Spang A."/>
            <person name="Saw J.H."/>
            <person name="Jorgensen S.L."/>
            <person name="Zaremba-Niedzwiedzka K."/>
            <person name="Martijn J."/>
            <person name="Lind A.E."/>
            <person name="van Eijk R."/>
            <person name="Schleper C."/>
            <person name="Guy L."/>
            <person name="Ettema T.J."/>
        </authorList>
    </citation>
    <scope>NUCLEOTIDE SEQUENCE</scope>
</reference>
<dbReference type="AlphaFoldDB" id="A0A0F9X9M3"/>
<evidence type="ECO:0000313" key="1">
    <source>
        <dbReference type="EMBL" id="KKN88288.1"/>
    </source>
</evidence>
<name>A0A0F9X9M3_9ZZZZ</name>
<accession>A0A0F9X9M3</accession>
<protein>
    <submittedName>
        <fullName evidence="1">Uncharacterized protein</fullName>
    </submittedName>
</protein>
<comment type="caution">
    <text evidence="1">The sequence shown here is derived from an EMBL/GenBank/DDBJ whole genome shotgun (WGS) entry which is preliminary data.</text>
</comment>
<organism evidence="1">
    <name type="scientific">marine sediment metagenome</name>
    <dbReference type="NCBI Taxonomy" id="412755"/>
    <lineage>
        <taxon>unclassified sequences</taxon>
        <taxon>metagenomes</taxon>
        <taxon>ecological metagenomes</taxon>
    </lineage>
</organism>
<gene>
    <name evidence="1" type="ORF">LCGC14_0248500</name>
</gene>
<sequence>MSTIKIDDDGYAKVTTGNLTARFGWDGHPNGARGIERACEQIAKLQNIILEQRKILDKLPKDAEGNVYPPPSS</sequence>